<reference evidence="3" key="2">
    <citation type="submission" date="2022-10" db="EMBL/GenBank/DDBJ databases">
        <authorList>
            <consortium name="ENA_rothamsted_submissions"/>
            <consortium name="culmorum"/>
            <person name="King R."/>
        </authorList>
    </citation>
    <scope>NUCLEOTIDE SEQUENCE</scope>
</reference>
<feature type="signal peptide" evidence="2">
    <location>
        <begin position="1"/>
        <end position="22"/>
    </location>
</feature>
<proteinExistence type="predicted"/>
<sequence>MLSQSVVALLVILSAQIKDLRAGSDQCQMVSIDTEEIKGQCCVYYKNVQNRGNGYRNDIRRIISTEVNDRNIDLLEQRDSPVDDERNPCSGPDTDITIENPDRRTANTGPGVIPKNKNMHRNERPVIDKVNRDYHNKTNANGTINGTTLESDAEEKAGNVTVPDLGNRNNVDVPETCTKGYVKDNNGNCVELYGD</sequence>
<evidence type="ECO:0000256" key="1">
    <source>
        <dbReference type="SAM" id="MobiDB-lite"/>
    </source>
</evidence>
<keyword evidence="2" id="KW-0732">Signal</keyword>
<feature type="compositionally biased region" description="Polar residues" evidence="1">
    <location>
        <begin position="137"/>
        <end position="150"/>
    </location>
</feature>
<accession>A0A9P0DMT5</accession>
<feature type="region of interest" description="Disordered" evidence="1">
    <location>
        <begin position="79"/>
        <end position="118"/>
    </location>
</feature>
<feature type="region of interest" description="Disordered" evidence="1">
    <location>
        <begin position="135"/>
        <end position="154"/>
    </location>
</feature>
<protein>
    <submittedName>
        <fullName evidence="3">Uncharacterized protein</fullName>
    </submittedName>
</protein>
<keyword evidence="4" id="KW-1185">Reference proteome</keyword>
<organism evidence="3 4">
    <name type="scientific">Phaedon cochleariae</name>
    <name type="common">Mustard beetle</name>
    <dbReference type="NCBI Taxonomy" id="80249"/>
    <lineage>
        <taxon>Eukaryota</taxon>
        <taxon>Metazoa</taxon>
        <taxon>Ecdysozoa</taxon>
        <taxon>Arthropoda</taxon>
        <taxon>Hexapoda</taxon>
        <taxon>Insecta</taxon>
        <taxon>Pterygota</taxon>
        <taxon>Neoptera</taxon>
        <taxon>Endopterygota</taxon>
        <taxon>Coleoptera</taxon>
        <taxon>Polyphaga</taxon>
        <taxon>Cucujiformia</taxon>
        <taxon>Chrysomeloidea</taxon>
        <taxon>Chrysomelidae</taxon>
        <taxon>Chrysomelinae</taxon>
        <taxon>Chrysomelini</taxon>
        <taxon>Phaedon</taxon>
    </lineage>
</organism>
<dbReference type="Proteomes" id="UP001153737">
    <property type="component" value="Chromosome 2"/>
</dbReference>
<dbReference type="EMBL" id="OU896708">
    <property type="protein sequence ID" value="CAH1156201.1"/>
    <property type="molecule type" value="Genomic_DNA"/>
</dbReference>
<reference evidence="3" key="1">
    <citation type="submission" date="2022-01" db="EMBL/GenBank/DDBJ databases">
        <authorList>
            <person name="King R."/>
        </authorList>
    </citation>
    <scope>NUCLEOTIDE SEQUENCE</scope>
</reference>
<evidence type="ECO:0000313" key="3">
    <source>
        <dbReference type="EMBL" id="CAH1156201.1"/>
    </source>
</evidence>
<dbReference type="AlphaFoldDB" id="A0A9P0DMT5"/>
<evidence type="ECO:0000313" key="4">
    <source>
        <dbReference type="Proteomes" id="UP001153737"/>
    </source>
</evidence>
<dbReference type="OrthoDB" id="6776918at2759"/>
<gene>
    <name evidence="3" type="ORF">PHAECO_LOCUS6797</name>
</gene>
<evidence type="ECO:0000256" key="2">
    <source>
        <dbReference type="SAM" id="SignalP"/>
    </source>
</evidence>
<name>A0A9P0DMT5_PHACE</name>
<feature type="chain" id="PRO_5040442175" evidence="2">
    <location>
        <begin position="23"/>
        <end position="195"/>
    </location>
</feature>